<dbReference type="CDD" id="cd04301">
    <property type="entry name" value="NAT_SF"/>
    <property type="match status" value="1"/>
</dbReference>
<dbReference type="GO" id="GO:0008080">
    <property type="term" value="F:N-acetyltransferase activity"/>
    <property type="evidence" value="ECO:0007669"/>
    <property type="project" value="InterPro"/>
</dbReference>
<evidence type="ECO:0000259" key="2">
    <source>
        <dbReference type="PROSITE" id="PS51186"/>
    </source>
</evidence>
<dbReference type="InterPro" id="IPR016181">
    <property type="entry name" value="Acyl_CoA_acyltransferase"/>
</dbReference>
<feature type="domain" description="N-acetyltransferase" evidence="2">
    <location>
        <begin position="76"/>
        <end position="215"/>
    </location>
</feature>
<dbReference type="PANTHER" id="PTHR13947:SF37">
    <property type="entry name" value="LD18367P"/>
    <property type="match status" value="1"/>
</dbReference>
<evidence type="ECO:0000313" key="4">
    <source>
        <dbReference type="Proteomes" id="UP000193560"/>
    </source>
</evidence>
<dbReference type="OrthoDB" id="41532at2759"/>
<keyword evidence="1 3" id="KW-0808">Transferase</keyword>
<keyword evidence="4" id="KW-1185">Reference proteome</keyword>
<evidence type="ECO:0000256" key="1">
    <source>
        <dbReference type="ARBA" id="ARBA00022679"/>
    </source>
</evidence>
<dbReference type="PROSITE" id="PS51186">
    <property type="entry name" value="GNAT"/>
    <property type="match status" value="1"/>
</dbReference>
<name>A0A1X2IUT8_9FUNG</name>
<gene>
    <name evidence="3" type="ORF">BCR42DRAFT_447835</name>
</gene>
<accession>A0A1X2IUT8</accession>
<comment type="caution">
    <text evidence="3">The sequence shown here is derived from an EMBL/GenBank/DDBJ whole genome shotgun (WGS) entry which is preliminary data.</text>
</comment>
<dbReference type="Proteomes" id="UP000193560">
    <property type="component" value="Unassembled WGS sequence"/>
</dbReference>
<dbReference type="AlphaFoldDB" id="A0A1X2IUT8"/>
<organism evidence="3 4">
    <name type="scientific">Absidia repens</name>
    <dbReference type="NCBI Taxonomy" id="90262"/>
    <lineage>
        <taxon>Eukaryota</taxon>
        <taxon>Fungi</taxon>
        <taxon>Fungi incertae sedis</taxon>
        <taxon>Mucoromycota</taxon>
        <taxon>Mucoromycotina</taxon>
        <taxon>Mucoromycetes</taxon>
        <taxon>Mucorales</taxon>
        <taxon>Cunninghamellaceae</taxon>
        <taxon>Absidia</taxon>
    </lineage>
</organism>
<dbReference type="EMBL" id="MCGE01000004">
    <property type="protein sequence ID" value="ORZ22540.1"/>
    <property type="molecule type" value="Genomic_DNA"/>
</dbReference>
<keyword evidence="3" id="KW-0012">Acyltransferase</keyword>
<sequence length="215" mass="24726">MVMANDTIITYAMMRNQFIEWDEFATKNEWASSALDRRPLASAPDHCKAIYYVVDNEKKEIIQKLYVTTWDAKYKSDFKDLNLQWVSSLFKVEAHDLHQLDNPEENIIAPGGQIIFVLEEDLRVAGTVAMVLHDDECQLAKMTVREEHQGKGYAHPLMREGIAWARKEGHSEVTLYSSVNLDKAISLYKKHGFVTTHLGPHPSYERCSIIMQLKL</sequence>
<proteinExistence type="predicted"/>
<dbReference type="SUPFAM" id="SSF55729">
    <property type="entry name" value="Acyl-CoA N-acyltransferases (Nat)"/>
    <property type="match status" value="1"/>
</dbReference>
<dbReference type="Pfam" id="PF00583">
    <property type="entry name" value="Acetyltransf_1"/>
    <property type="match status" value="1"/>
</dbReference>
<protein>
    <submittedName>
        <fullName evidence="3">Acyl-CoA N-acyltransferase</fullName>
    </submittedName>
</protein>
<dbReference type="PANTHER" id="PTHR13947">
    <property type="entry name" value="GNAT FAMILY N-ACETYLTRANSFERASE"/>
    <property type="match status" value="1"/>
</dbReference>
<dbReference type="Gene3D" id="3.40.630.30">
    <property type="match status" value="1"/>
</dbReference>
<dbReference type="InterPro" id="IPR050769">
    <property type="entry name" value="NAT_camello-type"/>
</dbReference>
<dbReference type="InterPro" id="IPR000182">
    <property type="entry name" value="GNAT_dom"/>
</dbReference>
<evidence type="ECO:0000313" key="3">
    <source>
        <dbReference type="EMBL" id="ORZ22540.1"/>
    </source>
</evidence>
<reference evidence="3 4" key="1">
    <citation type="submission" date="2016-07" db="EMBL/GenBank/DDBJ databases">
        <title>Pervasive Adenine N6-methylation of Active Genes in Fungi.</title>
        <authorList>
            <consortium name="DOE Joint Genome Institute"/>
            <person name="Mondo S.J."/>
            <person name="Dannebaum R.O."/>
            <person name="Kuo R.C."/>
            <person name="Labutti K."/>
            <person name="Haridas S."/>
            <person name="Kuo A."/>
            <person name="Salamov A."/>
            <person name="Ahrendt S.R."/>
            <person name="Lipzen A."/>
            <person name="Sullivan W."/>
            <person name="Andreopoulos W.B."/>
            <person name="Clum A."/>
            <person name="Lindquist E."/>
            <person name="Daum C."/>
            <person name="Ramamoorthy G.K."/>
            <person name="Gryganskyi A."/>
            <person name="Culley D."/>
            <person name="Magnuson J.K."/>
            <person name="James T.Y."/>
            <person name="O'Malley M.A."/>
            <person name="Stajich J.E."/>
            <person name="Spatafora J.W."/>
            <person name="Visel A."/>
            <person name="Grigoriev I.V."/>
        </authorList>
    </citation>
    <scope>NUCLEOTIDE SEQUENCE [LARGE SCALE GENOMIC DNA]</scope>
    <source>
        <strain evidence="3 4">NRRL 1336</strain>
    </source>
</reference>